<name>A0ABY6Z392_9BACL</name>
<dbReference type="CDD" id="cd00158">
    <property type="entry name" value="RHOD"/>
    <property type="match status" value="1"/>
</dbReference>
<evidence type="ECO:0000313" key="2">
    <source>
        <dbReference type="EMBL" id="WAH36440.1"/>
    </source>
</evidence>
<dbReference type="InterPro" id="IPR001763">
    <property type="entry name" value="Rhodanese-like_dom"/>
</dbReference>
<dbReference type="EMBL" id="CP104064">
    <property type="protein sequence ID" value="WAH36440.1"/>
    <property type="molecule type" value="Genomic_DNA"/>
</dbReference>
<accession>A0ABY6Z392</accession>
<feature type="domain" description="Rhodanese" evidence="1">
    <location>
        <begin position="41"/>
        <end position="122"/>
    </location>
</feature>
<proteinExistence type="predicted"/>
<sequence length="124" mass="13868">MSFVWIVVAVVAVVYVAYRLIPAKGVKSVNIEDLKELLKNKSSGIQFIDVREPGEFRSGHVQGFKNISLSQIHKRLGEIPQDKPVVLMCRSGNRSMQAARILNKHGYTDVTNVVGGMMRWNNSV</sequence>
<dbReference type="SUPFAM" id="SSF52821">
    <property type="entry name" value="Rhodanese/Cell cycle control phosphatase"/>
    <property type="match status" value="1"/>
</dbReference>
<organism evidence="2 3">
    <name type="scientific">Alicyclobacillus dauci</name>
    <dbReference type="NCBI Taxonomy" id="1475485"/>
    <lineage>
        <taxon>Bacteria</taxon>
        <taxon>Bacillati</taxon>
        <taxon>Bacillota</taxon>
        <taxon>Bacilli</taxon>
        <taxon>Bacillales</taxon>
        <taxon>Alicyclobacillaceae</taxon>
        <taxon>Alicyclobacillus</taxon>
    </lineage>
</organism>
<gene>
    <name evidence="2" type="ORF">NZD86_19825</name>
</gene>
<dbReference type="Gene3D" id="3.40.250.10">
    <property type="entry name" value="Rhodanese-like domain"/>
    <property type="match status" value="1"/>
</dbReference>
<dbReference type="InterPro" id="IPR036873">
    <property type="entry name" value="Rhodanese-like_dom_sf"/>
</dbReference>
<dbReference type="Proteomes" id="UP001164803">
    <property type="component" value="Chromosome"/>
</dbReference>
<dbReference type="Pfam" id="PF00581">
    <property type="entry name" value="Rhodanese"/>
    <property type="match status" value="1"/>
</dbReference>
<reference evidence="2" key="1">
    <citation type="submission" date="2022-08" db="EMBL/GenBank/DDBJ databases">
        <title>Alicyclobacillus dauci DSM2870, complete genome.</title>
        <authorList>
            <person name="Wang Q."/>
            <person name="Cai R."/>
            <person name="Wang Z."/>
        </authorList>
    </citation>
    <scope>NUCLEOTIDE SEQUENCE</scope>
    <source>
        <strain evidence="2">DSM 28700</strain>
    </source>
</reference>
<evidence type="ECO:0000259" key="1">
    <source>
        <dbReference type="PROSITE" id="PS50206"/>
    </source>
</evidence>
<dbReference type="SMART" id="SM00450">
    <property type="entry name" value="RHOD"/>
    <property type="match status" value="1"/>
</dbReference>
<dbReference type="InterPro" id="IPR050229">
    <property type="entry name" value="GlpE_sulfurtransferase"/>
</dbReference>
<protein>
    <submittedName>
        <fullName evidence="2">Rhodanese-like domain-containing protein</fullName>
    </submittedName>
</protein>
<dbReference type="PANTHER" id="PTHR43031">
    <property type="entry name" value="FAD-DEPENDENT OXIDOREDUCTASE"/>
    <property type="match status" value="1"/>
</dbReference>
<evidence type="ECO:0000313" key="3">
    <source>
        <dbReference type="Proteomes" id="UP001164803"/>
    </source>
</evidence>
<dbReference type="PROSITE" id="PS50206">
    <property type="entry name" value="RHODANESE_3"/>
    <property type="match status" value="1"/>
</dbReference>
<keyword evidence="3" id="KW-1185">Reference proteome</keyword>
<dbReference type="RefSeq" id="WP_268043779.1">
    <property type="nucleotide sequence ID" value="NZ_CP104064.1"/>
</dbReference>
<dbReference type="PANTHER" id="PTHR43031:SF1">
    <property type="entry name" value="PYRIDINE NUCLEOTIDE-DISULPHIDE OXIDOREDUCTASE"/>
    <property type="match status" value="1"/>
</dbReference>